<evidence type="ECO:0000313" key="2">
    <source>
        <dbReference type="Proteomes" id="UP000215914"/>
    </source>
</evidence>
<reference evidence="2" key="1">
    <citation type="journal article" date="2017" name="Nature">
        <title>The sunflower genome provides insights into oil metabolism, flowering and Asterid evolution.</title>
        <authorList>
            <person name="Badouin H."/>
            <person name="Gouzy J."/>
            <person name="Grassa C.J."/>
            <person name="Murat F."/>
            <person name="Staton S.E."/>
            <person name="Cottret L."/>
            <person name="Lelandais-Briere C."/>
            <person name="Owens G.L."/>
            <person name="Carrere S."/>
            <person name="Mayjonade B."/>
            <person name="Legrand L."/>
            <person name="Gill N."/>
            <person name="Kane N.C."/>
            <person name="Bowers J.E."/>
            <person name="Hubner S."/>
            <person name="Bellec A."/>
            <person name="Berard A."/>
            <person name="Berges H."/>
            <person name="Blanchet N."/>
            <person name="Boniface M.C."/>
            <person name="Brunel D."/>
            <person name="Catrice O."/>
            <person name="Chaidir N."/>
            <person name="Claudel C."/>
            <person name="Donnadieu C."/>
            <person name="Faraut T."/>
            <person name="Fievet G."/>
            <person name="Helmstetter N."/>
            <person name="King M."/>
            <person name="Knapp S.J."/>
            <person name="Lai Z."/>
            <person name="Le Paslier M.C."/>
            <person name="Lippi Y."/>
            <person name="Lorenzon L."/>
            <person name="Mandel J.R."/>
            <person name="Marage G."/>
            <person name="Marchand G."/>
            <person name="Marquand E."/>
            <person name="Bret-Mestries E."/>
            <person name="Morien E."/>
            <person name="Nambeesan S."/>
            <person name="Nguyen T."/>
            <person name="Pegot-Espagnet P."/>
            <person name="Pouilly N."/>
            <person name="Raftis F."/>
            <person name="Sallet E."/>
            <person name="Schiex T."/>
            <person name="Thomas J."/>
            <person name="Vandecasteele C."/>
            <person name="Vares D."/>
            <person name="Vear F."/>
            <person name="Vautrin S."/>
            <person name="Crespi M."/>
            <person name="Mangin B."/>
            <person name="Burke J.M."/>
            <person name="Salse J."/>
            <person name="Munos S."/>
            <person name="Vincourt P."/>
            <person name="Rieseberg L.H."/>
            <person name="Langlade N.B."/>
        </authorList>
    </citation>
    <scope>NUCLEOTIDE SEQUENCE [LARGE SCALE GENOMIC DNA]</scope>
    <source>
        <strain evidence="2">cv. SF193</strain>
    </source>
</reference>
<organism evidence="1 2">
    <name type="scientific">Helianthus annuus</name>
    <name type="common">Common sunflower</name>
    <dbReference type="NCBI Taxonomy" id="4232"/>
    <lineage>
        <taxon>Eukaryota</taxon>
        <taxon>Viridiplantae</taxon>
        <taxon>Streptophyta</taxon>
        <taxon>Embryophyta</taxon>
        <taxon>Tracheophyta</taxon>
        <taxon>Spermatophyta</taxon>
        <taxon>Magnoliopsida</taxon>
        <taxon>eudicotyledons</taxon>
        <taxon>Gunneridae</taxon>
        <taxon>Pentapetalae</taxon>
        <taxon>asterids</taxon>
        <taxon>campanulids</taxon>
        <taxon>Asterales</taxon>
        <taxon>Asteraceae</taxon>
        <taxon>Asteroideae</taxon>
        <taxon>Heliantheae alliance</taxon>
        <taxon>Heliantheae</taxon>
        <taxon>Helianthus</taxon>
    </lineage>
</organism>
<sequence>MNIIFLNQLFASIQKIDQQRNLVVIPNLWDWKVVVGICTSYGHILKKRNLSSLVSISESCV</sequence>
<dbReference type="InParanoid" id="A0A251S5C3"/>
<protein>
    <submittedName>
        <fullName evidence="1">Uncharacterized protein</fullName>
    </submittedName>
</protein>
<evidence type="ECO:0000313" key="1">
    <source>
        <dbReference type="EMBL" id="OTF93326.1"/>
    </source>
</evidence>
<name>A0A251S5C3_HELAN</name>
<keyword evidence="2" id="KW-1185">Reference proteome</keyword>
<proteinExistence type="predicted"/>
<dbReference type="AlphaFoldDB" id="A0A251S5C3"/>
<dbReference type="EMBL" id="CM007905">
    <property type="protein sequence ID" value="OTF93326.1"/>
    <property type="molecule type" value="Genomic_DNA"/>
</dbReference>
<dbReference type="Proteomes" id="UP000215914">
    <property type="component" value="Chromosome 16"/>
</dbReference>
<accession>A0A251S5C3</accession>
<gene>
    <name evidence="1" type="ORF">HannXRQ_Chr16g0531651</name>
</gene>